<dbReference type="InterPro" id="IPR050319">
    <property type="entry name" value="ABC_transp_ATP-bind"/>
</dbReference>
<dbReference type="EMBL" id="SLWV01000041">
    <property type="protein sequence ID" value="TCO68726.1"/>
    <property type="molecule type" value="Genomic_DNA"/>
</dbReference>
<dbReference type="SMART" id="SM00382">
    <property type="entry name" value="AAA"/>
    <property type="match status" value="1"/>
</dbReference>
<dbReference type="InterPro" id="IPR003593">
    <property type="entry name" value="AAA+_ATPase"/>
</dbReference>
<dbReference type="InterPro" id="IPR003439">
    <property type="entry name" value="ABC_transporter-like_ATP-bd"/>
</dbReference>
<evidence type="ECO:0000256" key="4">
    <source>
        <dbReference type="ARBA" id="ARBA00022840"/>
    </source>
</evidence>
<dbReference type="OrthoDB" id="9802264at2"/>
<dbReference type="Gene3D" id="3.40.50.300">
    <property type="entry name" value="P-loop containing nucleotide triphosphate hydrolases"/>
    <property type="match status" value="1"/>
</dbReference>
<evidence type="ECO:0000259" key="5">
    <source>
        <dbReference type="PROSITE" id="PS50893"/>
    </source>
</evidence>
<evidence type="ECO:0000256" key="1">
    <source>
        <dbReference type="ARBA" id="ARBA00005417"/>
    </source>
</evidence>
<evidence type="ECO:0000313" key="6">
    <source>
        <dbReference type="EMBL" id="TCO68726.1"/>
    </source>
</evidence>
<dbReference type="PANTHER" id="PTHR43776:SF7">
    <property type="entry name" value="D,D-DIPEPTIDE TRANSPORT ATP-BINDING PROTEIN DDPF-RELATED"/>
    <property type="match status" value="1"/>
</dbReference>
<dbReference type="PROSITE" id="PS00211">
    <property type="entry name" value="ABC_TRANSPORTER_1"/>
    <property type="match status" value="1"/>
</dbReference>
<comment type="similarity">
    <text evidence="1">Belongs to the ABC transporter superfamily.</text>
</comment>
<organism evidence="6 7">
    <name type="scientific">Marinisporobacter balticus</name>
    <dbReference type="NCBI Taxonomy" id="2018667"/>
    <lineage>
        <taxon>Bacteria</taxon>
        <taxon>Bacillati</taxon>
        <taxon>Bacillota</taxon>
        <taxon>Clostridia</taxon>
        <taxon>Peptostreptococcales</taxon>
        <taxon>Thermotaleaceae</taxon>
        <taxon>Marinisporobacter</taxon>
    </lineage>
</organism>
<evidence type="ECO:0000313" key="7">
    <source>
        <dbReference type="Proteomes" id="UP000294919"/>
    </source>
</evidence>
<dbReference type="AlphaFoldDB" id="A0A4R2KEG3"/>
<name>A0A4R2KEG3_9FIRM</name>
<gene>
    <name evidence="6" type="ORF">EV214_1415</name>
</gene>
<feature type="domain" description="ABC transporter" evidence="5">
    <location>
        <begin position="2"/>
        <end position="250"/>
    </location>
</feature>
<comment type="caution">
    <text evidence="6">The sequence shown here is derived from an EMBL/GenBank/DDBJ whole genome shotgun (WGS) entry which is preliminary data.</text>
</comment>
<dbReference type="PROSITE" id="PS50893">
    <property type="entry name" value="ABC_TRANSPORTER_2"/>
    <property type="match status" value="1"/>
</dbReference>
<keyword evidence="4 6" id="KW-0067">ATP-binding</keyword>
<sequence length="253" mass="28440">MISVKNISVSYKKENEKRLFKKSREIVIEDLSFSLDKGECLGILGESGSGKSTLGKVICGLLKPDCGDVFINGAPLYENKKNKKKCLVSVVFQDYTSSTNPRMPVREIIAESFSKTGKENKKDDILNRTISYLTAVGLSAEYLNRFPHELSGGQLQRVCIARALATHAEIIVFDEAISSLDAHTQVQIMDLLKEIQIEKNLTYIFITHDLTSVTYFCDRINFLYKGTFVEEIKVSKLSDVSNNYAKKLLYSVL</sequence>
<dbReference type="GO" id="GO:0005524">
    <property type="term" value="F:ATP binding"/>
    <property type="evidence" value="ECO:0007669"/>
    <property type="project" value="UniProtKB-KW"/>
</dbReference>
<protein>
    <submittedName>
        <fullName evidence="6">Nickel transport system ATP-binding protein</fullName>
    </submittedName>
</protein>
<dbReference type="InterPro" id="IPR017871">
    <property type="entry name" value="ABC_transporter-like_CS"/>
</dbReference>
<keyword evidence="2" id="KW-0813">Transport</keyword>
<dbReference type="SUPFAM" id="SSF52540">
    <property type="entry name" value="P-loop containing nucleoside triphosphate hydrolases"/>
    <property type="match status" value="1"/>
</dbReference>
<dbReference type="Pfam" id="PF00005">
    <property type="entry name" value="ABC_tran"/>
    <property type="match status" value="1"/>
</dbReference>
<keyword evidence="3" id="KW-0547">Nucleotide-binding</keyword>
<dbReference type="PANTHER" id="PTHR43776">
    <property type="entry name" value="TRANSPORT ATP-BINDING PROTEIN"/>
    <property type="match status" value="1"/>
</dbReference>
<evidence type="ECO:0000256" key="3">
    <source>
        <dbReference type="ARBA" id="ARBA00022741"/>
    </source>
</evidence>
<dbReference type="RefSeq" id="WP_132248088.1">
    <property type="nucleotide sequence ID" value="NZ_SLWV01000041.1"/>
</dbReference>
<dbReference type="GO" id="GO:0055085">
    <property type="term" value="P:transmembrane transport"/>
    <property type="evidence" value="ECO:0007669"/>
    <property type="project" value="UniProtKB-ARBA"/>
</dbReference>
<dbReference type="GO" id="GO:0016887">
    <property type="term" value="F:ATP hydrolysis activity"/>
    <property type="evidence" value="ECO:0007669"/>
    <property type="project" value="InterPro"/>
</dbReference>
<dbReference type="CDD" id="cd03257">
    <property type="entry name" value="ABC_NikE_OppD_transporters"/>
    <property type="match status" value="1"/>
</dbReference>
<proteinExistence type="inferred from homology"/>
<dbReference type="Proteomes" id="UP000294919">
    <property type="component" value="Unassembled WGS sequence"/>
</dbReference>
<reference evidence="6 7" key="1">
    <citation type="submission" date="2019-03" db="EMBL/GenBank/DDBJ databases">
        <title>Genomic Encyclopedia of Type Strains, Phase IV (KMG-IV): sequencing the most valuable type-strain genomes for metagenomic binning, comparative biology and taxonomic classification.</title>
        <authorList>
            <person name="Goeker M."/>
        </authorList>
    </citation>
    <scope>NUCLEOTIDE SEQUENCE [LARGE SCALE GENOMIC DNA]</scope>
    <source>
        <strain evidence="6 7">DSM 102940</strain>
    </source>
</reference>
<dbReference type="InterPro" id="IPR027417">
    <property type="entry name" value="P-loop_NTPase"/>
</dbReference>
<keyword evidence="7" id="KW-1185">Reference proteome</keyword>
<accession>A0A4R2KEG3</accession>
<evidence type="ECO:0000256" key="2">
    <source>
        <dbReference type="ARBA" id="ARBA00022448"/>
    </source>
</evidence>